<dbReference type="GO" id="GO:0120029">
    <property type="term" value="P:proton export across plasma membrane"/>
    <property type="evidence" value="ECO:0007669"/>
    <property type="project" value="InterPro"/>
</dbReference>
<comment type="caution">
    <text evidence="13">The sequence shown here is derived from an EMBL/GenBank/DDBJ whole genome shotgun (WGS) entry which is preliminary data.</text>
</comment>
<dbReference type="PANTHER" id="PTHR31382:SF4">
    <property type="entry name" value="NA(+)_H(+) ANTIPORTER"/>
    <property type="match status" value="1"/>
</dbReference>
<dbReference type="GO" id="GO:0042391">
    <property type="term" value="P:regulation of membrane potential"/>
    <property type="evidence" value="ECO:0007669"/>
    <property type="project" value="InterPro"/>
</dbReference>
<reference evidence="13" key="1">
    <citation type="submission" date="2021-02" db="EMBL/GenBank/DDBJ databases">
        <authorList>
            <person name="Nieuwenhuis M."/>
            <person name="Van De Peppel L.J.J."/>
        </authorList>
    </citation>
    <scope>NUCLEOTIDE SEQUENCE</scope>
    <source>
        <strain evidence="13">D49</strain>
    </source>
</reference>
<dbReference type="AlphaFoldDB" id="A0A9P7KK90"/>
<feature type="transmembrane region" description="Helical" evidence="11">
    <location>
        <begin position="77"/>
        <end position="100"/>
    </location>
</feature>
<sequence length="134" mass="14899">MFSVLIKERLYINELVLGTAFGVLMGPYVLDAFDPRSWGTDTTLITREVTRIVLVTGLFAIGVELPKSYMAKHGKSLILMIVPTMVIGWAIVSGLSTWKFAWVRPLTGRTSAAVWLVSKAVFFLVPRNRSLSHS</sequence>
<reference evidence="13" key="2">
    <citation type="submission" date="2021-10" db="EMBL/GenBank/DDBJ databases">
        <title>Phylogenomics reveals ancestral predisposition of the termite-cultivated fungus Termitomyces towards a domesticated lifestyle.</title>
        <authorList>
            <person name="Auxier B."/>
            <person name="Grum-Grzhimaylo A."/>
            <person name="Cardenas M.E."/>
            <person name="Lodge J.D."/>
            <person name="Laessoe T."/>
            <person name="Pedersen O."/>
            <person name="Smith M.E."/>
            <person name="Kuyper T.W."/>
            <person name="Franco-Molano E.A."/>
            <person name="Baroni T.J."/>
            <person name="Aanen D.K."/>
        </authorList>
    </citation>
    <scope>NUCLEOTIDE SEQUENCE</scope>
    <source>
        <strain evidence="13">D49</strain>
    </source>
</reference>
<keyword evidence="6 11" id="KW-1133">Transmembrane helix</keyword>
<dbReference type="GO" id="GO:0030007">
    <property type="term" value="P:intracellular potassium ion homeostasis"/>
    <property type="evidence" value="ECO:0007669"/>
    <property type="project" value="TreeGrafter"/>
</dbReference>
<keyword evidence="7" id="KW-0915">Sodium</keyword>
<keyword evidence="10" id="KW-0739">Sodium transport</keyword>
<evidence type="ECO:0000256" key="7">
    <source>
        <dbReference type="ARBA" id="ARBA00023053"/>
    </source>
</evidence>
<keyword evidence="4" id="KW-0050">Antiport</keyword>
<dbReference type="OrthoDB" id="2190219at2759"/>
<dbReference type="PANTHER" id="PTHR31382">
    <property type="entry name" value="NA(+)/H(+) ANTIPORTER"/>
    <property type="match status" value="1"/>
</dbReference>
<dbReference type="InterPro" id="IPR004712">
    <property type="entry name" value="Na+/H+_antiporter_fungi"/>
</dbReference>
<dbReference type="InterPro" id="IPR006153">
    <property type="entry name" value="Cation/H_exchanger_TM"/>
</dbReference>
<accession>A0A9P7KK90</accession>
<evidence type="ECO:0000256" key="6">
    <source>
        <dbReference type="ARBA" id="ARBA00022989"/>
    </source>
</evidence>
<feature type="domain" description="Cation/H+ exchanger transmembrane" evidence="12">
    <location>
        <begin position="5"/>
        <end position="98"/>
    </location>
</feature>
<dbReference type="Pfam" id="PF00999">
    <property type="entry name" value="Na_H_Exchanger"/>
    <property type="match status" value="1"/>
</dbReference>
<evidence type="ECO:0000256" key="3">
    <source>
        <dbReference type="ARBA" id="ARBA00022448"/>
    </source>
</evidence>
<dbReference type="GO" id="GO:0015385">
    <property type="term" value="F:sodium:proton antiporter activity"/>
    <property type="evidence" value="ECO:0007669"/>
    <property type="project" value="InterPro"/>
</dbReference>
<evidence type="ECO:0000256" key="1">
    <source>
        <dbReference type="ARBA" id="ARBA00004141"/>
    </source>
</evidence>
<evidence type="ECO:0000313" key="13">
    <source>
        <dbReference type="EMBL" id="KAG5650386.1"/>
    </source>
</evidence>
<feature type="transmembrane region" description="Helical" evidence="11">
    <location>
        <begin position="49"/>
        <end position="65"/>
    </location>
</feature>
<organism evidence="13 14">
    <name type="scientific">Sphagnurus paluster</name>
    <dbReference type="NCBI Taxonomy" id="117069"/>
    <lineage>
        <taxon>Eukaryota</taxon>
        <taxon>Fungi</taxon>
        <taxon>Dikarya</taxon>
        <taxon>Basidiomycota</taxon>
        <taxon>Agaricomycotina</taxon>
        <taxon>Agaricomycetes</taxon>
        <taxon>Agaricomycetidae</taxon>
        <taxon>Agaricales</taxon>
        <taxon>Tricholomatineae</taxon>
        <taxon>Lyophyllaceae</taxon>
        <taxon>Sphagnurus</taxon>
    </lineage>
</organism>
<evidence type="ECO:0000259" key="12">
    <source>
        <dbReference type="Pfam" id="PF00999"/>
    </source>
</evidence>
<protein>
    <recommendedName>
        <fullName evidence="12">Cation/H+ exchanger transmembrane domain-containing protein</fullName>
    </recommendedName>
</protein>
<dbReference type="GO" id="GO:0036376">
    <property type="term" value="P:sodium ion export across plasma membrane"/>
    <property type="evidence" value="ECO:0007669"/>
    <property type="project" value="InterPro"/>
</dbReference>
<keyword evidence="9 11" id="KW-0472">Membrane</keyword>
<evidence type="ECO:0000256" key="5">
    <source>
        <dbReference type="ARBA" id="ARBA00022692"/>
    </source>
</evidence>
<evidence type="ECO:0000313" key="14">
    <source>
        <dbReference type="Proteomes" id="UP000717328"/>
    </source>
</evidence>
<comment type="subcellular location">
    <subcellularLocation>
        <location evidence="1">Membrane</location>
        <topology evidence="1">Multi-pass membrane protein</topology>
    </subcellularLocation>
</comment>
<keyword evidence="8" id="KW-0406">Ion transport</keyword>
<evidence type="ECO:0000256" key="4">
    <source>
        <dbReference type="ARBA" id="ARBA00022449"/>
    </source>
</evidence>
<proteinExistence type="inferred from homology"/>
<evidence type="ECO:0000256" key="11">
    <source>
        <dbReference type="SAM" id="Phobius"/>
    </source>
</evidence>
<evidence type="ECO:0000256" key="8">
    <source>
        <dbReference type="ARBA" id="ARBA00023065"/>
    </source>
</evidence>
<keyword evidence="5 11" id="KW-0812">Transmembrane</keyword>
<dbReference type="Proteomes" id="UP000717328">
    <property type="component" value="Unassembled WGS sequence"/>
</dbReference>
<evidence type="ECO:0000256" key="2">
    <source>
        <dbReference type="ARBA" id="ARBA00005248"/>
    </source>
</evidence>
<keyword evidence="3" id="KW-0813">Transport</keyword>
<name>A0A9P7KK90_9AGAR</name>
<feature type="transmembrane region" description="Helical" evidence="11">
    <location>
        <begin position="12"/>
        <end position="29"/>
    </location>
</feature>
<keyword evidence="14" id="KW-1185">Reference proteome</keyword>
<comment type="similarity">
    <text evidence="2">Belongs to the fungal Na(+)/H(+) exchanger family.</text>
</comment>
<gene>
    <name evidence="13" type="ORF">H0H81_012398</name>
</gene>
<dbReference type="GO" id="GO:0005886">
    <property type="term" value="C:plasma membrane"/>
    <property type="evidence" value="ECO:0007669"/>
    <property type="project" value="InterPro"/>
</dbReference>
<evidence type="ECO:0000256" key="10">
    <source>
        <dbReference type="ARBA" id="ARBA00023201"/>
    </source>
</evidence>
<evidence type="ECO:0000256" key="9">
    <source>
        <dbReference type="ARBA" id="ARBA00023136"/>
    </source>
</evidence>
<dbReference type="EMBL" id="JABCKI010000464">
    <property type="protein sequence ID" value="KAG5650386.1"/>
    <property type="molecule type" value="Genomic_DNA"/>
</dbReference>